<dbReference type="Pfam" id="PF08578">
    <property type="entry name" value="DUF1765"/>
    <property type="match status" value="1"/>
</dbReference>
<protein>
    <recommendedName>
        <fullName evidence="5">DUF1765-domain-containing protein</fullName>
    </recommendedName>
</protein>
<feature type="compositionally biased region" description="Polar residues" evidence="1">
    <location>
        <begin position="319"/>
        <end position="332"/>
    </location>
</feature>
<keyword evidence="4" id="KW-1185">Reference proteome</keyword>
<organism evidence="3 4">
    <name type="scientific">Microdochium bolleyi</name>
    <dbReference type="NCBI Taxonomy" id="196109"/>
    <lineage>
        <taxon>Eukaryota</taxon>
        <taxon>Fungi</taxon>
        <taxon>Dikarya</taxon>
        <taxon>Ascomycota</taxon>
        <taxon>Pezizomycotina</taxon>
        <taxon>Sordariomycetes</taxon>
        <taxon>Xylariomycetidae</taxon>
        <taxon>Xylariales</taxon>
        <taxon>Microdochiaceae</taxon>
        <taxon>Microdochium</taxon>
    </lineage>
</organism>
<feature type="compositionally biased region" description="Polar residues" evidence="1">
    <location>
        <begin position="359"/>
        <end position="368"/>
    </location>
</feature>
<feature type="signal peptide" evidence="2">
    <location>
        <begin position="1"/>
        <end position="16"/>
    </location>
</feature>
<dbReference type="PANTHER" id="PTHR37988">
    <property type="entry name" value="UPF0592 MEMBRANE PROTEIN C7D4.03C"/>
    <property type="match status" value="1"/>
</dbReference>
<feature type="compositionally biased region" description="Basic and acidic residues" evidence="1">
    <location>
        <begin position="152"/>
        <end position="161"/>
    </location>
</feature>
<dbReference type="PANTHER" id="PTHR37988:SF1">
    <property type="entry name" value="UPF0592 MEMBRANE PROTEIN C7D4.03C"/>
    <property type="match status" value="1"/>
</dbReference>
<feature type="region of interest" description="Disordered" evidence="1">
    <location>
        <begin position="152"/>
        <end position="180"/>
    </location>
</feature>
<feature type="region of interest" description="Disordered" evidence="1">
    <location>
        <begin position="194"/>
        <end position="396"/>
    </location>
</feature>
<feature type="compositionally biased region" description="Low complexity" evidence="1">
    <location>
        <begin position="1204"/>
        <end position="1224"/>
    </location>
</feature>
<dbReference type="STRING" id="196109.A0A136J4F0"/>
<evidence type="ECO:0000313" key="3">
    <source>
        <dbReference type="EMBL" id="KXJ92098.1"/>
    </source>
</evidence>
<dbReference type="Proteomes" id="UP000070501">
    <property type="component" value="Unassembled WGS sequence"/>
</dbReference>
<feature type="compositionally biased region" description="Basic and acidic residues" evidence="1">
    <location>
        <begin position="1187"/>
        <end position="1203"/>
    </location>
</feature>
<evidence type="ECO:0000256" key="2">
    <source>
        <dbReference type="SAM" id="SignalP"/>
    </source>
</evidence>
<feature type="chain" id="PRO_5007293456" description="DUF1765-domain-containing protein" evidence="2">
    <location>
        <begin position="17"/>
        <end position="1294"/>
    </location>
</feature>
<feature type="compositionally biased region" description="Basic and acidic residues" evidence="1">
    <location>
        <begin position="230"/>
        <end position="242"/>
    </location>
</feature>
<keyword evidence="2" id="KW-0732">Signal</keyword>
<gene>
    <name evidence="3" type="ORF">Micbo1qcDRAFT_175093</name>
</gene>
<name>A0A136J4F0_9PEZI</name>
<sequence>MLCLSALLANCLPSLPRVCPQLSPASCAPDRPCSPVAHWTASDDCSTGFQFAAAAMSGSVLTLTAAPAVSQPAQSTSTQAAFHPRPHSTSLAPDVLSAIAHPRPSWTAPTKTPHNRSLTVKTLPSLPLFGDGVSLDFHADIDTSFSLSYDDIARPTDDRPGRPPSHIPASGLEPSSQNMGGLMRRRSVLARPVSWMPTSKSSPEWDELDIPESSKEDSSPASATPRTAARHLDPRDSPDKPRAVSGSLTAAFAKRSWLGGSARAPSPNTKDNRPSRDPSPAARAAPQEPLQDAPRGLIRSSTETSLHKLRKAARRTNDGLGSNEGSKSTDSMSRLGGYFSRKKAQISPSKAPMALGQDSAGSSTTSLAPPSIETRPSHASETSNSTAPDDFSSNNAPAMSRDPLWSLFKSLETDFAKFQLKSANTKATVVRSTLLPFLRKFGSHPSNKQLHPTDLERRAIILNNWWTGILDLLQAKDQHVVPGVDKPCLYEATTLLMARAEWRFSTSSFCALADRSPKERLRKRNRSSPSAESSESLGSSEASFIADSADHNVRTMFTTKLIAQLTLIIDKLSNRHAPLSLVNFAGKACAYAFFFCPDVADVLVRLWGIAPDVIRRVADEFGLPRRSKGESDDIVALFPPNLEDLGWSSVKATADSLKRSTSLPLGTAKTQWHGPWVSRWKGRDSDLFFVFCKYYFILTEDFFPSDLPLVEKARSPAFVLVSSQILSVLDSTIHRQASTGSLPGLSLTDPERGADASLLSMLSPSNNNAFKGMSENRLIVLLRDFLGTSTPSNSLARDTFADTFMSIMKASAKRTSQFDHNACFTLCDFLEESLPIYDDFVGNGGPGNDRGDWHFWLEVLGKILDSNHTMSEIRVLSLLFSIWTTVTSNASRKDTVCHDWLLTEEVFNKFFNNWCPMVRAYYMRLLCWRICRDTGAANEADLKIFLVAWTRLKMVWSHYLWLRQSAEQDGKFLPSTAPSYPTPGKRFMIIRHEVAPPQNGLFLGFDQYSHQTSNTDVPSGPATSFDAIEMPAYEVPPQYKKKWGLLGKVLSFSGSNPEPEDLESLRRETAHARMRPVPPPKNSESYHIPASDADSMGSSPTYEAIQYIFKFTLSWNAPGTPNPLHRILGRPRLPGPAQAVVNLRDRSGAQDLLPAASRPAAHRAISGSLSFGLIESARNASPMESPDISRRPSDVLEKADTSESKASSGRASSECGPPSIGISSSLSTTESVTYPVQPQGNFALGVKYAGRALAEWGLVVGEYNGFVDRRRDEGVMGLSDVEVPSLGIEGFRKH</sequence>
<dbReference type="OrthoDB" id="296767at2759"/>
<proteinExistence type="predicted"/>
<accession>A0A136J4F0</accession>
<evidence type="ECO:0000256" key="1">
    <source>
        <dbReference type="SAM" id="MobiDB-lite"/>
    </source>
</evidence>
<feature type="compositionally biased region" description="Polar residues" evidence="1">
    <location>
        <begin position="377"/>
        <end position="396"/>
    </location>
</feature>
<evidence type="ECO:0008006" key="5">
    <source>
        <dbReference type="Google" id="ProtNLM"/>
    </source>
</evidence>
<reference evidence="4" key="1">
    <citation type="submission" date="2016-02" db="EMBL/GenBank/DDBJ databases">
        <title>Draft genome sequence of Microdochium bolleyi, a fungal endophyte of beachgrass.</title>
        <authorList>
            <consortium name="DOE Joint Genome Institute"/>
            <person name="David A.S."/>
            <person name="May G."/>
            <person name="Haridas S."/>
            <person name="Lim J."/>
            <person name="Wang M."/>
            <person name="Labutti K."/>
            <person name="Lipzen A."/>
            <person name="Barry K."/>
            <person name="Grigoriev I.V."/>
        </authorList>
    </citation>
    <scope>NUCLEOTIDE SEQUENCE [LARGE SCALE GENOMIC DNA]</scope>
    <source>
        <strain evidence="4">J235TASD1</strain>
    </source>
</reference>
<dbReference type="EMBL" id="KQ964249">
    <property type="protein sequence ID" value="KXJ92098.1"/>
    <property type="molecule type" value="Genomic_DNA"/>
</dbReference>
<evidence type="ECO:0000313" key="4">
    <source>
        <dbReference type="Proteomes" id="UP000070501"/>
    </source>
</evidence>
<feature type="region of interest" description="Disordered" evidence="1">
    <location>
        <begin position="1180"/>
        <end position="1224"/>
    </location>
</feature>
<dbReference type="InParanoid" id="A0A136J4F0"/>
<dbReference type="InterPro" id="IPR013887">
    <property type="entry name" value="UPF0592"/>
</dbReference>